<reference evidence="2" key="2">
    <citation type="submission" date="2019-10" db="EMBL/GenBank/DDBJ databases">
        <title>A de novo genome assembly of a pear dwarfing rootstock.</title>
        <authorList>
            <person name="Wang F."/>
            <person name="Wang J."/>
            <person name="Li S."/>
            <person name="Zhang Y."/>
            <person name="Fang M."/>
            <person name="Ma L."/>
            <person name="Zhao Y."/>
            <person name="Jiang S."/>
        </authorList>
    </citation>
    <scope>NUCLEOTIDE SEQUENCE [LARGE SCALE GENOMIC DNA]</scope>
</reference>
<organism evidence="1 2">
    <name type="scientific">Pyrus ussuriensis x Pyrus communis</name>
    <dbReference type="NCBI Taxonomy" id="2448454"/>
    <lineage>
        <taxon>Eukaryota</taxon>
        <taxon>Viridiplantae</taxon>
        <taxon>Streptophyta</taxon>
        <taxon>Embryophyta</taxon>
        <taxon>Tracheophyta</taxon>
        <taxon>Spermatophyta</taxon>
        <taxon>Magnoliopsida</taxon>
        <taxon>eudicotyledons</taxon>
        <taxon>Gunneridae</taxon>
        <taxon>Pentapetalae</taxon>
        <taxon>rosids</taxon>
        <taxon>fabids</taxon>
        <taxon>Rosales</taxon>
        <taxon>Rosaceae</taxon>
        <taxon>Amygdaloideae</taxon>
        <taxon>Maleae</taxon>
        <taxon>Pyrus</taxon>
    </lineage>
</organism>
<accession>A0A5N5H1U4</accession>
<proteinExistence type="predicted"/>
<keyword evidence="2" id="KW-1185">Reference proteome</keyword>
<sequence length="68" mass="7056">MQSGFAAQLDVGSTTVVGRTRSAAGAWSETAAVAGGGRAAAVVDGSTDQHAWMVMRVRGSCSECRRRR</sequence>
<reference evidence="1 2" key="3">
    <citation type="submission" date="2019-11" db="EMBL/GenBank/DDBJ databases">
        <title>A de novo genome assembly of a pear dwarfing rootstock.</title>
        <authorList>
            <person name="Wang F."/>
            <person name="Wang J."/>
            <person name="Li S."/>
            <person name="Zhang Y."/>
            <person name="Fang M."/>
            <person name="Ma L."/>
            <person name="Zhao Y."/>
            <person name="Jiang S."/>
        </authorList>
    </citation>
    <scope>NUCLEOTIDE SEQUENCE [LARGE SCALE GENOMIC DNA]</scope>
    <source>
        <strain evidence="1">S2</strain>
        <tissue evidence="1">Leaf</tissue>
    </source>
</reference>
<dbReference type="AlphaFoldDB" id="A0A5N5H1U4"/>
<dbReference type="EMBL" id="SMOL01000231">
    <property type="protein sequence ID" value="KAB2621846.1"/>
    <property type="molecule type" value="Genomic_DNA"/>
</dbReference>
<gene>
    <name evidence="1" type="ORF">D8674_024028</name>
</gene>
<reference evidence="1 2" key="1">
    <citation type="submission" date="2019-09" db="EMBL/GenBank/DDBJ databases">
        <authorList>
            <person name="Ou C."/>
        </authorList>
    </citation>
    <scope>NUCLEOTIDE SEQUENCE [LARGE SCALE GENOMIC DNA]</scope>
    <source>
        <strain evidence="1">S2</strain>
        <tissue evidence="1">Leaf</tissue>
    </source>
</reference>
<name>A0A5N5H1U4_9ROSA</name>
<evidence type="ECO:0000313" key="2">
    <source>
        <dbReference type="Proteomes" id="UP000327157"/>
    </source>
</evidence>
<protein>
    <submittedName>
        <fullName evidence="1">Chemocyanin-like</fullName>
    </submittedName>
</protein>
<dbReference type="Proteomes" id="UP000327157">
    <property type="component" value="Chromosome 4"/>
</dbReference>
<evidence type="ECO:0000313" key="1">
    <source>
        <dbReference type="EMBL" id="KAB2621846.1"/>
    </source>
</evidence>
<comment type="caution">
    <text evidence="1">The sequence shown here is derived from an EMBL/GenBank/DDBJ whole genome shotgun (WGS) entry which is preliminary data.</text>
</comment>